<dbReference type="EMBL" id="LAZR01056736">
    <property type="protein sequence ID" value="KKK73558.1"/>
    <property type="molecule type" value="Genomic_DNA"/>
</dbReference>
<name>A0A0F8XX48_9ZZZZ</name>
<organism evidence="1">
    <name type="scientific">marine sediment metagenome</name>
    <dbReference type="NCBI Taxonomy" id="412755"/>
    <lineage>
        <taxon>unclassified sequences</taxon>
        <taxon>metagenomes</taxon>
        <taxon>ecological metagenomes</taxon>
    </lineage>
</organism>
<proteinExistence type="predicted"/>
<reference evidence="1" key="1">
    <citation type="journal article" date="2015" name="Nature">
        <title>Complex archaea that bridge the gap between prokaryotes and eukaryotes.</title>
        <authorList>
            <person name="Spang A."/>
            <person name="Saw J.H."/>
            <person name="Jorgensen S.L."/>
            <person name="Zaremba-Niedzwiedzka K."/>
            <person name="Martijn J."/>
            <person name="Lind A.E."/>
            <person name="van Eijk R."/>
            <person name="Schleper C."/>
            <person name="Guy L."/>
            <person name="Ettema T.J."/>
        </authorList>
    </citation>
    <scope>NUCLEOTIDE SEQUENCE</scope>
</reference>
<feature type="non-terminal residue" evidence="1">
    <location>
        <position position="1"/>
    </location>
</feature>
<accession>A0A0F8XX48</accession>
<comment type="caution">
    <text evidence="1">The sequence shown here is derived from an EMBL/GenBank/DDBJ whole genome shotgun (WGS) entry which is preliminary data.</text>
</comment>
<dbReference type="AlphaFoldDB" id="A0A0F8XX48"/>
<sequence>DWNIVPVKVKYSTSANHQKDSQEYIIMNYEIEGIAKMILPSNQKLIERYF</sequence>
<evidence type="ECO:0000313" key="1">
    <source>
        <dbReference type="EMBL" id="KKK73558.1"/>
    </source>
</evidence>
<protein>
    <submittedName>
        <fullName evidence="1">Uncharacterized protein</fullName>
    </submittedName>
</protein>
<gene>
    <name evidence="1" type="ORF">LCGC14_2892600</name>
</gene>